<protein>
    <submittedName>
        <fullName evidence="4 5">Uncharacterized protein LOC111129020</fullName>
    </submittedName>
</protein>
<gene>
    <name evidence="4 5" type="primary">LOC111129020</name>
</gene>
<dbReference type="RefSeq" id="XP_022330774.1">
    <property type="nucleotide sequence ID" value="XM_022475066.1"/>
</dbReference>
<evidence type="ECO:0000256" key="1">
    <source>
        <dbReference type="SAM" id="MobiDB-lite"/>
    </source>
</evidence>
<dbReference type="KEGG" id="cvn:111129020"/>
<sequence>MAIAKDFAAIFFIALFGGLFVFICIVSAIKAVRDRKKIKKFIKAKEEALKAVRLKRQAYVNMGQIEESPKRVQTNIFKENEENMGYFCHKASLVPRDDTEKQRSTHVNNNGSPFKCQRTSPVLNDNSSRDPSLCHIASMESLTDDVMKSSEKRNGLRHQHRPIQEHGNKQRYTNTGSSSSLGSLNLNLPEDYVTATKTLRRYSYQVACREPELDRAAPTFAKSEIIIQTYRSNNVAFENVAFNCDRKS</sequence>
<feature type="region of interest" description="Disordered" evidence="1">
    <location>
        <begin position="102"/>
        <end position="128"/>
    </location>
</feature>
<reference evidence="4 5" key="1">
    <citation type="submission" date="2025-04" db="UniProtKB">
        <authorList>
            <consortium name="RefSeq"/>
        </authorList>
    </citation>
    <scope>IDENTIFICATION</scope>
    <source>
        <tissue evidence="4 5">Whole sample</tissue>
    </source>
</reference>
<feature type="region of interest" description="Disordered" evidence="1">
    <location>
        <begin position="155"/>
        <end position="183"/>
    </location>
</feature>
<name>A0A8B8DSF0_CRAVI</name>
<evidence type="ECO:0000313" key="3">
    <source>
        <dbReference type="Proteomes" id="UP000694844"/>
    </source>
</evidence>
<dbReference type="GeneID" id="111129020"/>
<dbReference type="RefSeq" id="XP_022330775.1">
    <property type="nucleotide sequence ID" value="XM_022475067.1"/>
</dbReference>
<proteinExistence type="predicted"/>
<dbReference type="AlphaFoldDB" id="A0A8B8DSF0"/>
<evidence type="ECO:0000313" key="4">
    <source>
        <dbReference type="RefSeq" id="XP_022330774.1"/>
    </source>
</evidence>
<keyword evidence="2" id="KW-1133">Transmembrane helix</keyword>
<evidence type="ECO:0000256" key="2">
    <source>
        <dbReference type="SAM" id="Phobius"/>
    </source>
</evidence>
<dbReference type="OrthoDB" id="6156511at2759"/>
<organism evidence="3 5">
    <name type="scientific">Crassostrea virginica</name>
    <name type="common">Eastern oyster</name>
    <dbReference type="NCBI Taxonomy" id="6565"/>
    <lineage>
        <taxon>Eukaryota</taxon>
        <taxon>Metazoa</taxon>
        <taxon>Spiralia</taxon>
        <taxon>Lophotrochozoa</taxon>
        <taxon>Mollusca</taxon>
        <taxon>Bivalvia</taxon>
        <taxon>Autobranchia</taxon>
        <taxon>Pteriomorphia</taxon>
        <taxon>Ostreida</taxon>
        <taxon>Ostreoidea</taxon>
        <taxon>Ostreidae</taxon>
        <taxon>Crassostrea</taxon>
    </lineage>
</organism>
<evidence type="ECO:0000313" key="5">
    <source>
        <dbReference type="RefSeq" id="XP_022330775.1"/>
    </source>
</evidence>
<dbReference type="Proteomes" id="UP000694844">
    <property type="component" value="Chromosome 4"/>
</dbReference>
<feature type="compositionally biased region" description="Polar residues" evidence="1">
    <location>
        <begin position="105"/>
        <end position="128"/>
    </location>
</feature>
<keyword evidence="2" id="KW-0812">Transmembrane</keyword>
<accession>A0A8B8DSF0</accession>
<keyword evidence="2" id="KW-0472">Membrane</keyword>
<feature type="transmembrane region" description="Helical" evidence="2">
    <location>
        <begin position="6"/>
        <end position="29"/>
    </location>
</feature>
<keyword evidence="3" id="KW-1185">Reference proteome</keyword>